<dbReference type="PANTHER" id="PTHR28008:SF1">
    <property type="entry name" value="DOMAIN PROTEIN, PUTATIVE (AFU_ORTHOLOGUE AFUA_3G10980)-RELATED"/>
    <property type="match status" value="1"/>
</dbReference>
<reference evidence="4" key="2">
    <citation type="submission" date="2021-04" db="EMBL/GenBank/DDBJ databases">
        <title>Taxonomy of Flavobacteriaceae bacterium ZY171143.</title>
        <authorList>
            <person name="Li F."/>
        </authorList>
    </citation>
    <scope>NUCLEOTIDE SEQUENCE [LARGE SCALE GENOMIC DNA]</scope>
    <source>
        <strain evidence="4">ZY171143</strain>
    </source>
</reference>
<evidence type="ECO:0000259" key="2">
    <source>
        <dbReference type="Pfam" id="PF04892"/>
    </source>
</evidence>
<evidence type="ECO:0000313" key="4">
    <source>
        <dbReference type="Proteomes" id="UP000672011"/>
    </source>
</evidence>
<sequence>MPGNKLKSIDKAGFGKLLNFENSDKLVHGLMFFVLAFLYQFLKDYRLSKLILVPFLISFLIEILQGIMPFGRTFDWYDLLANTIGILMAVGLVQSIKKAKS</sequence>
<keyword evidence="1" id="KW-0472">Membrane</keyword>
<feature type="transmembrane region" description="Helical" evidence="1">
    <location>
        <begin position="76"/>
        <end position="96"/>
    </location>
</feature>
<name>A0ABX7XES1_9FLAO</name>
<proteinExistence type="predicted"/>
<organism evidence="3 4">
    <name type="scientific">Faecalibacter bovis</name>
    <dbReference type="NCBI Taxonomy" id="2898187"/>
    <lineage>
        <taxon>Bacteria</taxon>
        <taxon>Pseudomonadati</taxon>
        <taxon>Bacteroidota</taxon>
        <taxon>Flavobacteriia</taxon>
        <taxon>Flavobacteriales</taxon>
        <taxon>Weeksellaceae</taxon>
        <taxon>Faecalibacter</taxon>
    </lineage>
</organism>
<evidence type="ECO:0000313" key="3">
    <source>
        <dbReference type="EMBL" id="QTV06404.1"/>
    </source>
</evidence>
<feature type="transmembrane region" description="Helical" evidence="1">
    <location>
        <begin position="26"/>
        <end position="42"/>
    </location>
</feature>
<gene>
    <name evidence="3" type="ORF">J9309_03490</name>
</gene>
<evidence type="ECO:0000256" key="1">
    <source>
        <dbReference type="SAM" id="Phobius"/>
    </source>
</evidence>
<dbReference type="InterPro" id="IPR006976">
    <property type="entry name" value="VanZ-like"/>
</dbReference>
<keyword evidence="1" id="KW-0812">Transmembrane</keyword>
<reference evidence="3 4" key="1">
    <citation type="journal article" date="2021" name="Int. J. Syst. Evol. Microbiol.">
        <title>Faecalibacter bovis sp. nov., isolated from cow faeces.</title>
        <authorList>
            <person name="Li F."/>
            <person name="Zhao W."/>
            <person name="Hong Q."/>
            <person name="Shao Q."/>
            <person name="Song J."/>
            <person name="Yang S."/>
        </authorList>
    </citation>
    <scope>NUCLEOTIDE SEQUENCE [LARGE SCALE GENOMIC DNA]</scope>
    <source>
        <strain evidence="3 4">ZY171143</strain>
    </source>
</reference>
<keyword evidence="4" id="KW-1185">Reference proteome</keyword>
<dbReference type="Proteomes" id="UP000672011">
    <property type="component" value="Chromosome"/>
</dbReference>
<keyword evidence="1" id="KW-1133">Transmembrane helix</keyword>
<protein>
    <submittedName>
        <fullName evidence="3">VanZ family protein</fullName>
    </submittedName>
</protein>
<dbReference type="Pfam" id="PF04892">
    <property type="entry name" value="VanZ"/>
    <property type="match status" value="1"/>
</dbReference>
<dbReference type="EMBL" id="CP072842">
    <property type="protein sequence ID" value="QTV06404.1"/>
    <property type="molecule type" value="Genomic_DNA"/>
</dbReference>
<accession>A0ABX7XES1</accession>
<feature type="transmembrane region" description="Helical" evidence="1">
    <location>
        <begin position="49"/>
        <end position="70"/>
    </location>
</feature>
<dbReference type="PANTHER" id="PTHR28008">
    <property type="entry name" value="DOMAIN PROTEIN, PUTATIVE (AFU_ORTHOLOGUE AFUA_3G10980)-RELATED"/>
    <property type="match status" value="1"/>
</dbReference>
<feature type="domain" description="VanZ-like" evidence="2">
    <location>
        <begin position="26"/>
        <end position="94"/>
    </location>
</feature>